<sequence>MASWAVRTNGAGRTEDVHDDGDRVSAVAVGRPVVPPGVEVVAHVPPAPAEGAAAAVDRARPGLVLVDLTGPEGVAPAVIAAVLARVPDAAVLAVAGAVADHARVLDAVRAGATGVATGADPRELAAVAAAAAAGRPAFSPGLADVVLESVAAPTHAVPELSPRESEVLRLVVEGLTAKQIAARLVLSPRTVENHVQRLLRKFEVPGRAALVRHAIEYGLA</sequence>
<keyword evidence="3" id="KW-0804">Transcription</keyword>
<gene>
    <name evidence="6" type="ORF">HDA37_004205</name>
</gene>
<dbReference type="Gene3D" id="3.40.50.2300">
    <property type="match status" value="1"/>
</dbReference>
<accession>A0A852W620</accession>
<dbReference type="InterPro" id="IPR000792">
    <property type="entry name" value="Tscrpt_reg_LuxR_C"/>
</dbReference>
<dbReference type="PROSITE" id="PS50043">
    <property type="entry name" value="HTH_LUXR_2"/>
    <property type="match status" value="1"/>
</dbReference>
<dbReference type="SMART" id="SM00421">
    <property type="entry name" value="HTH_LUXR"/>
    <property type="match status" value="1"/>
</dbReference>
<dbReference type="InterPro" id="IPR016032">
    <property type="entry name" value="Sig_transdc_resp-reg_C-effctor"/>
</dbReference>
<keyword evidence="2 6" id="KW-0238">DNA-binding</keyword>
<name>A0A852W620_PSEA5</name>
<protein>
    <submittedName>
        <fullName evidence="6">DNA-binding NarL/FixJ family response regulator</fullName>
    </submittedName>
</protein>
<proteinExistence type="predicted"/>
<feature type="region of interest" description="Disordered" evidence="4">
    <location>
        <begin position="1"/>
        <end position="22"/>
    </location>
</feature>
<organism evidence="6 7">
    <name type="scientific">Pseudonocardia alni</name>
    <name type="common">Amycolata alni</name>
    <dbReference type="NCBI Taxonomy" id="33907"/>
    <lineage>
        <taxon>Bacteria</taxon>
        <taxon>Bacillati</taxon>
        <taxon>Actinomycetota</taxon>
        <taxon>Actinomycetes</taxon>
        <taxon>Pseudonocardiales</taxon>
        <taxon>Pseudonocardiaceae</taxon>
        <taxon>Pseudonocardia</taxon>
    </lineage>
</organism>
<evidence type="ECO:0000313" key="7">
    <source>
        <dbReference type="Proteomes" id="UP000549695"/>
    </source>
</evidence>
<dbReference type="RefSeq" id="WP_083659183.1">
    <property type="nucleotide sequence ID" value="NZ_BAAAJZ010000003.1"/>
</dbReference>
<evidence type="ECO:0000313" key="6">
    <source>
        <dbReference type="EMBL" id="NYG03920.1"/>
    </source>
</evidence>
<dbReference type="SUPFAM" id="SSF46894">
    <property type="entry name" value="C-terminal effector domain of the bipartite response regulators"/>
    <property type="match status" value="1"/>
</dbReference>
<dbReference type="GO" id="GO:0003677">
    <property type="term" value="F:DNA binding"/>
    <property type="evidence" value="ECO:0007669"/>
    <property type="project" value="UniProtKB-KW"/>
</dbReference>
<evidence type="ECO:0000259" key="5">
    <source>
        <dbReference type="PROSITE" id="PS50043"/>
    </source>
</evidence>
<dbReference type="PANTHER" id="PTHR44688">
    <property type="entry name" value="DNA-BINDING TRANSCRIPTIONAL ACTIVATOR DEVR_DOSR"/>
    <property type="match status" value="1"/>
</dbReference>
<dbReference type="InterPro" id="IPR036388">
    <property type="entry name" value="WH-like_DNA-bd_sf"/>
</dbReference>
<dbReference type="PROSITE" id="PS00622">
    <property type="entry name" value="HTH_LUXR_1"/>
    <property type="match status" value="1"/>
</dbReference>
<dbReference type="GO" id="GO:0006355">
    <property type="term" value="P:regulation of DNA-templated transcription"/>
    <property type="evidence" value="ECO:0007669"/>
    <property type="project" value="InterPro"/>
</dbReference>
<feature type="domain" description="HTH luxR-type" evidence="5">
    <location>
        <begin position="153"/>
        <end position="218"/>
    </location>
</feature>
<dbReference type="PRINTS" id="PR00038">
    <property type="entry name" value="HTHLUXR"/>
</dbReference>
<keyword evidence="7" id="KW-1185">Reference proteome</keyword>
<dbReference type="Proteomes" id="UP000549695">
    <property type="component" value="Unassembled WGS sequence"/>
</dbReference>
<dbReference type="Pfam" id="PF00196">
    <property type="entry name" value="GerE"/>
    <property type="match status" value="1"/>
</dbReference>
<feature type="compositionally biased region" description="Basic and acidic residues" evidence="4">
    <location>
        <begin position="13"/>
        <end position="22"/>
    </location>
</feature>
<dbReference type="PANTHER" id="PTHR44688:SF16">
    <property type="entry name" value="DNA-BINDING TRANSCRIPTIONAL ACTIVATOR DEVR_DOSR"/>
    <property type="match status" value="1"/>
</dbReference>
<evidence type="ECO:0000256" key="2">
    <source>
        <dbReference type="ARBA" id="ARBA00023125"/>
    </source>
</evidence>
<dbReference type="CDD" id="cd06170">
    <property type="entry name" value="LuxR_C_like"/>
    <property type="match status" value="1"/>
</dbReference>
<reference evidence="6 7" key="1">
    <citation type="submission" date="2020-07" db="EMBL/GenBank/DDBJ databases">
        <title>Sequencing the genomes of 1000 actinobacteria strains.</title>
        <authorList>
            <person name="Klenk H.-P."/>
        </authorList>
    </citation>
    <scope>NUCLEOTIDE SEQUENCE [LARGE SCALE GENOMIC DNA]</scope>
    <source>
        <strain evidence="6 7">DSM 44749</strain>
    </source>
</reference>
<dbReference type="GeneID" id="98053897"/>
<evidence type="ECO:0000256" key="3">
    <source>
        <dbReference type="ARBA" id="ARBA00023163"/>
    </source>
</evidence>
<evidence type="ECO:0000256" key="4">
    <source>
        <dbReference type="SAM" id="MobiDB-lite"/>
    </source>
</evidence>
<keyword evidence="1" id="KW-0805">Transcription regulation</keyword>
<dbReference type="Gene3D" id="1.10.10.10">
    <property type="entry name" value="Winged helix-like DNA-binding domain superfamily/Winged helix DNA-binding domain"/>
    <property type="match status" value="1"/>
</dbReference>
<dbReference type="AlphaFoldDB" id="A0A852W620"/>
<comment type="caution">
    <text evidence="6">The sequence shown here is derived from an EMBL/GenBank/DDBJ whole genome shotgun (WGS) entry which is preliminary data.</text>
</comment>
<dbReference type="EMBL" id="JACCCZ010000001">
    <property type="protein sequence ID" value="NYG03920.1"/>
    <property type="molecule type" value="Genomic_DNA"/>
</dbReference>
<evidence type="ECO:0000256" key="1">
    <source>
        <dbReference type="ARBA" id="ARBA00023015"/>
    </source>
</evidence>